<feature type="compositionally biased region" description="Low complexity" evidence="2">
    <location>
        <begin position="48"/>
        <end position="60"/>
    </location>
</feature>
<feature type="compositionally biased region" description="Basic and acidic residues" evidence="2">
    <location>
        <begin position="104"/>
        <end position="113"/>
    </location>
</feature>
<feature type="region of interest" description="Disordered" evidence="2">
    <location>
        <begin position="37"/>
        <end position="128"/>
    </location>
</feature>
<dbReference type="Proteomes" id="UP000029120">
    <property type="component" value="Chromosome 7"/>
</dbReference>
<gene>
    <name evidence="3" type="ordered locus">AALP_Aa7g169900</name>
</gene>
<reference evidence="4" key="1">
    <citation type="journal article" date="2015" name="Nat. Plants">
        <title>Genome expansion of Arabis alpina linked with retrotransposition and reduced symmetric DNA methylation.</title>
        <authorList>
            <person name="Willing E.M."/>
            <person name="Rawat V."/>
            <person name="Mandakova T."/>
            <person name="Maumus F."/>
            <person name="James G.V."/>
            <person name="Nordstroem K.J."/>
            <person name="Becker C."/>
            <person name="Warthmann N."/>
            <person name="Chica C."/>
            <person name="Szarzynska B."/>
            <person name="Zytnicki M."/>
            <person name="Albani M.C."/>
            <person name="Kiefer C."/>
            <person name="Bergonzi S."/>
            <person name="Castaings L."/>
            <person name="Mateos J.L."/>
            <person name="Berns M.C."/>
            <person name="Bujdoso N."/>
            <person name="Piofczyk T."/>
            <person name="de Lorenzo L."/>
            <person name="Barrero-Sicilia C."/>
            <person name="Mateos I."/>
            <person name="Piednoel M."/>
            <person name="Hagmann J."/>
            <person name="Chen-Min-Tao R."/>
            <person name="Iglesias-Fernandez R."/>
            <person name="Schuster S.C."/>
            <person name="Alonso-Blanco C."/>
            <person name="Roudier F."/>
            <person name="Carbonero P."/>
            <person name="Paz-Ares J."/>
            <person name="Davis S.J."/>
            <person name="Pecinka A."/>
            <person name="Quesneville H."/>
            <person name="Colot V."/>
            <person name="Lysak M.A."/>
            <person name="Weigel D."/>
            <person name="Coupland G."/>
            <person name="Schneeberger K."/>
        </authorList>
    </citation>
    <scope>NUCLEOTIDE SEQUENCE [LARGE SCALE GENOMIC DNA]</scope>
    <source>
        <strain evidence="4">cv. Pajares</strain>
    </source>
</reference>
<proteinExistence type="predicted"/>
<feature type="region of interest" description="Disordered" evidence="2">
    <location>
        <begin position="1"/>
        <end position="20"/>
    </location>
</feature>
<feature type="coiled-coil region" evidence="1">
    <location>
        <begin position="216"/>
        <end position="271"/>
    </location>
</feature>
<sequence length="422" mass="46261">MGTSEPVAPPITTSIALRTDPTPSTALVVALSITSVPSSIPGPSTVLARSTTSAAKSAARVPSNVVLEVPATDSRASRSSVPLAPSLSGEDARNKAKGKAHKSAASDHWRSEPLGDDERDPKRTRTDLSSPTVRMLQLVFDDDATAAHLFATVVFSDDAHTRVRASSSRTMSRTGLNKRRADNHTKGELTTRTERTTKTEQLNKRYKEFEKAFGDNAKLYAKNEKLTKELETTKTDASNSLLFLAKRKEQIDELIKQVEQKRKLLKIARALIVDLHEMFDIAKARFVELKGDPQDEMIFQVQREAHLDFVKQLLGLIPGREAPKFEDELASLTADVEASVGDEEYFDKLMESLEECFNVVLPEGVCQACVSEPGPLQDGVEVTTSAAEDTEAKKTIVETEEKTESTATVAPTEEAKDEEVHL</sequence>
<name>A0A087GIL7_ARAAL</name>
<dbReference type="Gramene" id="KFK29719">
    <property type="protein sequence ID" value="KFK29719"/>
    <property type="gene ID" value="AALP_AA7G169900"/>
</dbReference>
<accession>A0A087GIL7</accession>
<keyword evidence="1" id="KW-0175">Coiled coil</keyword>
<keyword evidence="4" id="KW-1185">Reference proteome</keyword>
<feature type="compositionally biased region" description="Basic and acidic residues" evidence="2">
    <location>
        <begin position="390"/>
        <end position="404"/>
    </location>
</feature>
<dbReference type="AlphaFoldDB" id="A0A087GIL7"/>
<evidence type="ECO:0000256" key="1">
    <source>
        <dbReference type="SAM" id="Coils"/>
    </source>
</evidence>
<organism evidence="3 4">
    <name type="scientific">Arabis alpina</name>
    <name type="common">Alpine rock-cress</name>
    <dbReference type="NCBI Taxonomy" id="50452"/>
    <lineage>
        <taxon>Eukaryota</taxon>
        <taxon>Viridiplantae</taxon>
        <taxon>Streptophyta</taxon>
        <taxon>Embryophyta</taxon>
        <taxon>Tracheophyta</taxon>
        <taxon>Spermatophyta</taxon>
        <taxon>Magnoliopsida</taxon>
        <taxon>eudicotyledons</taxon>
        <taxon>Gunneridae</taxon>
        <taxon>Pentapetalae</taxon>
        <taxon>rosids</taxon>
        <taxon>malvids</taxon>
        <taxon>Brassicales</taxon>
        <taxon>Brassicaceae</taxon>
        <taxon>Arabideae</taxon>
        <taxon>Arabis</taxon>
    </lineage>
</organism>
<evidence type="ECO:0000313" key="3">
    <source>
        <dbReference type="EMBL" id="KFK29719.1"/>
    </source>
</evidence>
<feature type="compositionally biased region" description="Polar residues" evidence="2">
    <location>
        <begin position="11"/>
        <end position="20"/>
    </location>
</feature>
<evidence type="ECO:0000313" key="4">
    <source>
        <dbReference type="Proteomes" id="UP000029120"/>
    </source>
</evidence>
<evidence type="ECO:0000256" key="2">
    <source>
        <dbReference type="SAM" id="MobiDB-lite"/>
    </source>
</evidence>
<protein>
    <submittedName>
        <fullName evidence="3">Uncharacterized protein</fullName>
    </submittedName>
</protein>
<feature type="region of interest" description="Disordered" evidence="2">
    <location>
        <begin position="382"/>
        <end position="422"/>
    </location>
</feature>
<dbReference type="EMBL" id="CM002875">
    <property type="protein sequence ID" value="KFK29719.1"/>
    <property type="molecule type" value="Genomic_DNA"/>
</dbReference>